<feature type="domain" description="LysM" evidence="1">
    <location>
        <begin position="12"/>
        <end position="61"/>
    </location>
</feature>
<dbReference type="EMBL" id="JAEUGD010000042">
    <property type="protein sequence ID" value="MBL6447031.1"/>
    <property type="molecule type" value="Genomic_DNA"/>
</dbReference>
<keyword evidence="3" id="KW-1185">Reference proteome</keyword>
<gene>
    <name evidence="2" type="ORF">JMN32_11975</name>
</gene>
<evidence type="ECO:0000259" key="1">
    <source>
        <dbReference type="PROSITE" id="PS51782"/>
    </source>
</evidence>
<dbReference type="InterPro" id="IPR036779">
    <property type="entry name" value="LysM_dom_sf"/>
</dbReference>
<dbReference type="PROSITE" id="PS51782">
    <property type="entry name" value="LYSM"/>
    <property type="match status" value="1"/>
</dbReference>
<accession>A0A937KBK3</accession>
<name>A0A937KBK3_9BACT</name>
<dbReference type="PANTHER" id="PTHR34700">
    <property type="entry name" value="POTASSIUM BINDING PROTEIN KBP"/>
    <property type="match status" value="1"/>
</dbReference>
<evidence type="ECO:0000313" key="2">
    <source>
        <dbReference type="EMBL" id="MBL6447031.1"/>
    </source>
</evidence>
<proteinExistence type="predicted"/>
<dbReference type="InterPro" id="IPR052196">
    <property type="entry name" value="Bact_Kbp"/>
</dbReference>
<sequence>MTTQIKSKGIRTIHIVKESESLTTIAREFYGNPSLWKHIYEANIDKIKGPNNIKTGQKLIIPNLPK</sequence>
<dbReference type="Gene3D" id="3.10.350.10">
    <property type="entry name" value="LysM domain"/>
    <property type="match status" value="1"/>
</dbReference>
<dbReference type="PANTHER" id="PTHR34700:SF4">
    <property type="entry name" value="PHAGE-LIKE ELEMENT PBSX PROTEIN XKDP"/>
    <property type="match status" value="1"/>
</dbReference>
<dbReference type="Pfam" id="PF01476">
    <property type="entry name" value="LysM"/>
    <property type="match status" value="1"/>
</dbReference>
<dbReference type="CDD" id="cd00118">
    <property type="entry name" value="LysM"/>
    <property type="match status" value="1"/>
</dbReference>
<evidence type="ECO:0000313" key="3">
    <source>
        <dbReference type="Proteomes" id="UP000614216"/>
    </source>
</evidence>
<dbReference type="AlphaFoldDB" id="A0A937KBK3"/>
<protein>
    <submittedName>
        <fullName evidence="2">LysM peptidoglycan-binding domain-containing protein</fullName>
    </submittedName>
</protein>
<dbReference type="InterPro" id="IPR018392">
    <property type="entry name" value="LysM"/>
</dbReference>
<organism evidence="2 3">
    <name type="scientific">Fulvivirga marina</name>
    <dbReference type="NCBI Taxonomy" id="2494733"/>
    <lineage>
        <taxon>Bacteria</taxon>
        <taxon>Pseudomonadati</taxon>
        <taxon>Bacteroidota</taxon>
        <taxon>Cytophagia</taxon>
        <taxon>Cytophagales</taxon>
        <taxon>Fulvivirgaceae</taxon>
        <taxon>Fulvivirga</taxon>
    </lineage>
</organism>
<dbReference type="SUPFAM" id="SSF54106">
    <property type="entry name" value="LysM domain"/>
    <property type="match status" value="1"/>
</dbReference>
<reference evidence="2" key="1">
    <citation type="submission" date="2021-01" db="EMBL/GenBank/DDBJ databases">
        <title>Fulvivirga kasyanovii gen. nov., sp nov., a novel member of the phylum Bacteroidetes isolated from seawater in a mussel farm.</title>
        <authorList>
            <person name="Zhao L.-H."/>
            <person name="Wang Z.-J."/>
        </authorList>
    </citation>
    <scope>NUCLEOTIDE SEQUENCE</scope>
    <source>
        <strain evidence="2">29W222</strain>
    </source>
</reference>
<dbReference type="Proteomes" id="UP000614216">
    <property type="component" value="Unassembled WGS sequence"/>
</dbReference>
<dbReference type="RefSeq" id="WP_202856561.1">
    <property type="nucleotide sequence ID" value="NZ_JAEUGD010000042.1"/>
</dbReference>
<dbReference type="SMART" id="SM00257">
    <property type="entry name" value="LysM"/>
    <property type="match status" value="1"/>
</dbReference>
<comment type="caution">
    <text evidence="2">The sequence shown here is derived from an EMBL/GenBank/DDBJ whole genome shotgun (WGS) entry which is preliminary data.</text>
</comment>